<gene>
    <name evidence="3" type="ORF">Micbo1qcDRAFT_162667</name>
</gene>
<keyword evidence="2" id="KW-0472">Membrane</keyword>
<evidence type="ECO:0000313" key="4">
    <source>
        <dbReference type="Proteomes" id="UP000070501"/>
    </source>
</evidence>
<proteinExistence type="predicted"/>
<keyword evidence="2" id="KW-1133">Transmembrane helix</keyword>
<dbReference type="InParanoid" id="A0A136J5Y1"/>
<feature type="region of interest" description="Disordered" evidence="1">
    <location>
        <begin position="112"/>
        <end position="134"/>
    </location>
</feature>
<feature type="region of interest" description="Disordered" evidence="1">
    <location>
        <begin position="382"/>
        <end position="403"/>
    </location>
</feature>
<evidence type="ECO:0000256" key="1">
    <source>
        <dbReference type="SAM" id="MobiDB-lite"/>
    </source>
</evidence>
<keyword evidence="2" id="KW-0812">Transmembrane</keyword>
<dbReference type="OrthoDB" id="3926760at2759"/>
<reference evidence="4" key="1">
    <citation type="submission" date="2016-02" db="EMBL/GenBank/DDBJ databases">
        <title>Draft genome sequence of Microdochium bolleyi, a fungal endophyte of beachgrass.</title>
        <authorList>
            <consortium name="DOE Joint Genome Institute"/>
            <person name="David A.S."/>
            <person name="May G."/>
            <person name="Haridas S."/>
            <person name="Lim J."/>
            <person name="Wang M."/>
            <person name="Labutti K."/>
            <person name="Lipzen A."/>
            <person name="Barry K."/>
            <person name="Grigoriev I.V."/>
        </authorList>
    </citation>
    <scope>NUCLEOTIDE SEQUENCE [LARGE SCALE GENOMIC DNA]</scope>
    <source>
        <strain evidence="4">J235TASD1</strain>
    </source>
</reference>
<dbReference type="Proteomes" id="UP000070501">
    <property type="component" value="Unassembled WGS sequence"/>
</dbReference>
<dbReference type="STRING" id="196109.A0A136J5Y1"/>
<evidence type="ECO:0000313" key="3">
    <source>
        <dbReference type="EMBL" id="KXJ92396.1"/>
    </source>
</evidence>
<evidence type="ECO:0000256" key="2">
    <source>
        <dbReference type="SAM" id="Phobius"/>
    </source>
</evidence>
<organism evidence="3 4">
    <name type="scientific">Microdochium bolleyi</name>
    <dbReference type="NCBI Taxonomy" id="196109"/>
    <lineage>
        <taxon>Eukaryota</taxon>
        <taxon>Fungi</taxon>
        <taxon>Dikarya</taxon>
        <taxon>Ascomycota</taxon>
        <taxon>Pezizomycotina</taxon>
        <taxon>Sordariomycetes</taxon>
        <taxon>Xylariomycetidae</taxon>
        <taxon>Xylariales</taxon>
        <taxon>Microdochiaceae</taxon>
        <taxon>Microdochium</taxon>
    </lineage>
</organism>
<feature type="region of interest" description="Disordered" evidence="1">
    <location>
        <begin position="315"/>
        <end position="335"/>
    </location>
</feature>
<dbReference type="AlphaFoldDB" id="A0A136J5Y1"/>
<sequence length="403" mass="43222">MPPVNHPIATVGVVALSVAVAAAIAVYESPELQRMAQDLRRRIAIALHSFGDSISPEQRENLFNRPEDAEGFLMSRGLGPDSTGEQGVDADAETRRRQREELMYWNAVMEEKRKEQGADPEKAAAEPSRPVGALRQRGSSFDDFLKQDENAEKGAFVVSSGSMIQGAAEGILRRRGEGARGMVYSNPFLDEHAIDEHVLLENSLVDDPVKDELSDIYSATDIGDKDAPMSSTLSPARLASETPAVIKEEEATSESEQLPTVEIPQTASLSASAFSERELGQDEYATAGQDEDRHNDAYSSIQAWAQTSHPGFYSPLPVTPAAPLSEPELISDGQLTPTDTMSLAGSGVDVANDVASVRSGTGSQNGASRYFDVLSEDEEVMTPASWSEVGSVTGESEGVPVHA</sequence>
<feature type="compositionally biased region" description="Basic and acidic residues" evidence="1">
    <location>
        <begin position="112"/>
        <end position="124"/>
    </location>
</feature>
<accession>A0A136J5Y1</accession>
<feature type="transmembrane region" description="Helical" evidence="2">
    <location>
        <begin position="6"/>
        <end position="27"/>
    </location>
</feature>
<protein>
    <submittedName>
        <fullName evidence="3">Uncharacterized protein</fullName>
    </submittedName>
</protein>
<dbReference type="EMBL" id="KQ964249">
    <property type="protein sequence ID" value="KXJ92396.1"/>
    <property type="molecule type" value="Genomic_DNA"/>
</dbReference>
<feature type="compositionally biased region" description="Polar residues" evidence="1">
    <location>
        <begin position="384"/>
        <end position="394"/>
    </location>
</feature>
<keyword evidence="4" id="KW-1185">Reference proteome</keyword>
<feature type="region of interest" description="Disordered" evidence="1">
    <location>
        <begin position="247"/>
        <end position="273"/>
    </location>
</feature>
<name>A0A136J5Y1_9PEZI</name>
<feature type="compositionally biased region" description="Polar residues" evidence="1">
    <location>
        <begin position="254"/>
        <end position="273"/>
    </location>
</feature>